<dbReference type="InterPro" id="IPR036388">
    <property type="entry name" value="WH-like_DNA-bd_sf"/>
</dbReference>
<reference evidence="2 3" key="1">
    <citation type="submission" date="2016-10" db="EMBL/GenBank/DDBJ databases">
        <authorList>
            <person name="de Groot N.N."/>
        </authorList>
    </citation>
    <scope>NUCLEOTIDE SEQUENCE [LARGE SCALE GENOMIC DNA]</scope>
    <source>
        <strain evidence="2 3">IBRC-M10015</strain>
    </source>
</reference>
<name>A0A1G8XVU2_9EURY</name>
<dbReference type="Pfam" id="PF13412">
    <property type="entry name" value="HTH_24"/>
    <property type="match status" value="1"/>
</dbReference>
<dbReference type="Gene3D" id="1.10.10.10">
    <property type="entry name" value="Winged helix-like DNA-binding domain superfamily/Winged helix DNA-binding domain"/>
    <property type="match status" value="1"/>
</dbReference>
<feature type="region of interest" description="Disordered" evidence="1">
    <location>
        <begin position="33"/>
        <end position="131"/>
    </location>
</feature>
<feature type="region of interest" description="Disordered" evidence="1">
    <location>
        <begin position="1"/>
        <end position="20"/>
    </location>
</feature>
<feature type="compositionally biased region" description="Low complexity" evidence="1">
    <location>
        <begin position="85"/>
        <end position="114"/>
    </location>
</feature>
<feature type="compositionally biased region" description="Basic and acidic residues" evidence="1">
    <location>
        <begin position="121"/>
        <end position="131"/>
    </location>
</feature>
<dbReference type="GO" id="GO:0003677">
    <property type="term" value="F:DNA binding"/>
    <property type="evidence" value="ECO:0007669"/>
    <property type="project" value="UniProtKB-KW"/>
</dbReference>
<keyword evidence="2" id="KW-0238">DNA-binding</keyword>
<dbReference type="Proteomes" id="UP000198856">
    <property type="component" value="Unassembled WGS sequence"/>
</dbReference>
<organism evidence="2 3">
    <name type="scientific">Halovenus aranensis</name>
    <dbReference type="NCBI Taxonomy" id="890420"/>
    <lineage>
        <taxon>Archaea</taxon>
        <taxon>Methanobacteriati</taxon>
        <taxon>Methanobacteriota</taxon>
        <taxon>Stenosarchaea group</taxon>
        <taxon>Halobacteria</taxon>
        <taxon>Halobacteriales</taxon>
        <taxon>Haloarculaceae</taxon>
        <taxon>Halovenus</taxon>
    </lineage>
</organism>
<protein>
    <submittedName>
        <fullName evidence="2">Winged helix-turn-helix DNA-binding</fullName>
    </submittedName>
</protein>
<evidence type="ECO:0000313" key="2">
    <source>
        <dbReference type="EMBL" id="SDJ94719.1"/>
    </source>
</evidence>
<sequence length="286" mass="30156">MRHKQVLDVAAENPDASMDELASMVPSATTELVERTLDEYGDPAAENDQATADETGADESSPADTPDERTTAETAVTGTAMTDGSTATASQSETSTETEAATTDAPESEATTTEESADGNGDDKPSRDDLSAKEIDVLRVIADKPTATQREIGDELGVSSATVNNRVNDIKGFEWSDRVAFTETVLETDVTEGDSDDQSASPTATALEPMLADVLTQLETLEDRIEAVEGCLETVEPCAAEATGADGGALTAVDEPELVHKALCACLESDRFSEAEELQLVREMVN</sequence>
<evidence type="ECO:0000256" key="1">
    <source>
        <dbReference type="SAM" id="MobiDB-lite"/>
    </source>
</evidence>
<keyword evidence="3" id="KW-1185">Reference proteome</keyword>
<accession>A0A1G8XVU2</accession>
<proteinExistence type="predicted"/>
<evidence type="ECO:0000313" key="3">
    <source>
        <dbReference type="Proteomes" id="UP000198856"/>
    </source>
</evidence>
<gene>
    <name evidence="2" type="ORF">SAMN05216226_112108</name>
</gene>
<feature type="compositionally biased region" description="Polar residues" evidence="1">
    <location>
        <begin position="72"/>
        <end position="84"/>
    </location>
</feature>
<dbReference type="AlphaFoldDB" id="A0A1G8XVU2"/>
<dbReference type="EMBL" id="FNFC01000012">
    <property type="protein sequence ID" value="SDJ94719.1"/>
    <property type="molecule type" value="Genomic_DNA"/>
</dbReference>